<dbReference type="AlphaFoldDB" id="A0A5B7D4P8"/>
<gene>
    <name evidence="2" type="ORF">E2C01_009225</name>
</gene>
<accession>A0A5B7D4P8</accession>
<feature type="region of interest" description="Disordered" evidence="1">
    <location>
        <begin position="1"/>
        <end position="28"/>
    </location>
</feature>
<evidence type="ECO:0000313" key="3">
    <source>
        <dbReference type="Proteomes" id="UP000324222"/>
    </source>
</evidence>
<dbReference type="EMBL" id="VSRR010000503">
    <property type="protein sequence ID" value="MPC16401.1"/>
    <property type="molecule type" value="Genomic_DNA"/>
</dbReference>
<proteinExistence type="predicted"/>
<name>A0A5B7D4P8_PORTR</name>
<reference evidence="2 3" key="1">
    <citation type="submission" date="2019-05" db="EMBL/GenBank/DDBJ databases">
        <title>Another draft genome of Portunus trituberculatus and its Hox gene families provides insights of decapod evolution.</title>
        <authorList>
            <person name="Jeong J.-H."/>
            <person name="Song I."/>
            <person name="Kim S."/>
            <person name="Choi T."/>
            <person name="Kim D."/>
            <person name="Ryu S."/>
            <person name="Kim W."/>
        </authorList>
    </citation>
    <scope>NUCLEOTIDE SEQUENCE [LARGE SCALE GENOMIC DNA]</scope>
    <source>
        <tissue evidence="2">Muscle</tissue>
    </source>
</reference>
<sequence>MRLTHHPHPSDSTTPPMNDDAPGGDTSPLSCLACLTKDSWWMFTEVENWFSMQLFRETLREKMPESQAREATQPFIRHDPQDIWCPIMTF</sequence>
<organism evidence="2 3">
    <name type="scientific">Portunus trituberculatus</name>
    <name type="common">Swimming crab</name>
    <name type="synonym">Neptunus trituberculatus</name>
    <dbReference type="NCBI Taxonomy" id="210409"/>
    <lineage>
        <taxon>Eukaryota</taxon>
        <taxon>Metazoa</taxon>
        <taxon>Ecdysozoa</taxon>
        <taxon>Arthropoda</taxon>
        <taxon>Crustacea</taxon>
        <taxon>Multicrustacea</taxon>
        <taxon>Malacostraca</taxon>
        <taxon>Eumalacostraca</taxon>
        <taxon>Eucarida</taxon>
        <taxon>Decapoda</taxon>
        <taxon>Pleocyemata</taxon>
        <taxon>Brachyura</taxon>
        <taxon>Eubrachyura</taxon>
        <taxon>Portunoidea</taxon>
        <taxon>Portunidae</taxon>
        <taxon>Portuninae</taxon>
        <taxon>Portunus</taxon>
    </lineage>
</organism>
<keyword evidence="3" id="KW-1185">Reference proteome</keyword>
<dbReference type="Proteomes" id="UP000324222">
    <property type="component" value="Unassembled WGS sequence"/>
</dbReference>
<comment type="caution">
    <text evidence="2">The sequence shown here is derived from an EMBL/GenBank/DDBJ whole genome shotgun (WGS) entry which is preliminary data.</text>
</comment>
<protein>
    <submittedName>
        <fullName evidence="2">Uncharacterized protein</fullName>
    </submittedName>
</protein>
<evidence type="ECO:0000256" key="1">
    <source>
        <dbReference type="SAM" id="MobiDB-lite"/>
    </source>
</evidence>
<evidence type="ECO:0000313" key="2">
    <source>
        <dbReference type="EMBL" id="MPC16401.1"/>
    </source>
</evidence>